<accession>A0A233V8C2</accession>
<dbReference type="RefSeq" id="WP_094205258.1">
    <property type="nucleotide sequence ID" value="NZ_NDYC01000009.1"/>
</dbReference>
<feature type="compositionally biased region" description="Basic and acidic residues" evidence="1">
    <location>
        <begin position="25"/>
        <end position="55"/>
    </location>
</feature>
<dbReference type="EMBL" id="NDYC01000009">
    <property type="protein sequence ID" value="OXZ28649.1"/>
    <property type="molecule type" value="Genomic_DNA"/>
</dbReference>
<gene>
    <name evidence="4" type="ORF">B9N49_01745</name>
</gene>
<dbReference type="PANTHER" id="PTHR43031:SF1">
    <property type="entry name" value="PYRIDINE NUCLEOTIDE-DISULPHIDE OXIDOREDUCTASE"/>
    <property type="match status" value="1"/>
</dbReference>
<proteinExistence type="predicted"/>
<evidence type="ECO:0000313" key="5">
    <source>
        <dbReference type="Proteomes" id="UP000215413"/>
    </source>
</evidence>
<dbReference type="PROSITE" id="PS51257">
    <property type="entry name" value="PROKAR_LIPOPROTEIN"/>
    <property type="match status" value="1"/>
</dbReference>
<dbReference type="PANTHER" id="PTHR43031">
    <property type="entry name" value="FAD-DEPENDENT OXIDOREDUCTASE"/>
    <property type="match status" value="1"/>
</dbReference>
<sequence length="256" mass="28565">MKKLLLTLALVSALTVTGCSNNSDKPADNNTKTEENAEKPAEKTEEKTEEKAAIKEMKGADLEAIEQDKKKKETVLVVDVRSKEEYDQGHVKWAINMPIDTFEQEVSKLDAYKDKAVITICNSGKKSQQAAEILVNNGFKDVTNAEGVKKFEYKLVKFANILPEDLVKASEDTNNVIVDVRDKKDYDAGHIKNAISMPLDEADARLSEIPTDKPVYTYCYSGNKSGQLAQKLIDRGNKDVFNSLDGTKEHDYELVK</sequence>
<evidence type="ECO:0000313" key="4">
    <source>
        <dbReference type="EMBL" id="OXZ28649.1"/>
    </source>
</evidence>
<dbReference type="Proteomes" id="UP000215413">
    <property type="component" value="Unassembled WGS sequence"/>
</dbReference>
<dbReference type="AlphaFoldDB" id="A0A233V8C2"/>
<dbReference type="SUPFAM" id="SSF52821">
    <property type="entry name" value="Rhodanese/Cell cycle control phosphatase"/>
    <property type="match status" value="2"/>
</dbReference>
<dbReference type="InterPro" id="IPR036873">
    <property type="entry name" value="Rhodanese-like_dom_sf"/>
</dbReference>
<feature type="signal peptide" evidence="2">
    <location>
        <begin position="1"/>
        <end position="22"/>
    </location>
</feature>
<reference evidence="5" key="1">
    <citation type="submission" date="2017-04" db="EMBL/GenBank/DDBJ databases">
        <title>Finegoldia magna isolated from orthopedic joint implant-associated infections.</title>
        <authorList>
            <person name="Bjorklund S."/>
            <person name="Bruggemann H."/>
            <person name="Jensen A."/>
            <person name="Hellmark B."/>
            <person name="Soderquist B."/>
        </authorList>
    </citation>
    <scope>NUCLEOTIDE SEQUENCE [LARGE SCALE GENOMIC DNA]</scope>
    <source>
        <strain evidence="5">CCUG 54800</strain>
    </source>
</reference>
<organism evidence="4 5">
    <name type="scientific">Finegoldia magna</name>
    <name type="common">Peptostreptococcus magnus</name>
    <dbReference type="NCBI Taxonomy" id="1260"/>
    <lineage>
        <taxon>Bacteria</taxon>
        <taxon>Bacillati</taxon>
        <taxon>Bacillota</taxon>
        <taxon>Tissierellia</taxon>
        <taxon>Tissierellales</taxon>
        <taxon>Peptoniphilaceae</taxon>
        <taxon>Finegoldia</taxon>
    </lineage>
</organism>
<feature type="domain" description="Rhodanese" evidence="3">
    <location>
        <begin position="71"/>
        <end position="157"/>
    </location>
</feature>
<feature type="chain" id="PRO_5039300304" evidence="2">
    <location>
        <begin position="23"/>
        <end position="256"/>
    </location>
</feature>
<feature type="region of interest" description="Disordered" evidence="1">
    <location>
        <begin position="18"/>
        <end position="55"/>
    </location>
</feature>
<dbReference type="Gene3D" id="3.40.250.10">
    <property type="entry name" value="Rhodanese-like domain"/>
    <property type="match status" value="2"/>
</dbReference>
<keyword evidence="2" id="KW-0732">Signal</keyword>
<dbReference type="InterPro" id="IPR001763">
    <property type="entry name" value="Rhodanese-like_dom"/>
</dbReference>
<dbReference type="InterPro" id="IPR050229">
    <property type="entry name" value="GlpE_sulfurtransferase"/>
</dbReference>
<dbReference type="PROSITE" id="PS50206">
    <property type="entry name" value="RHODANESE_3"/>
    <property type="match status" value="2"/>
</dbReference>
<dbReference type="CDD" id="cd00158">
    <property type="entry name" value="RHOD"/>
    <property type="match status" value="2"/>
</dbReference>
<dbReference type="SMART" id="SM00450">
    <property type="entry name" value="RHOD"/>
    <property type="match status" value="2"/>
</dbReference>
<name>A0A233V8C2_FINMA</name>
<evidence type="ECO:0000256" key="1">
    <source>
        <dbReference type="SAM" id="MobiDB-lite"/>
    </source>
</evidence>
<evidence type="ECO:0000259" key="3">
    <source>
        <dbReference type="PROSITE" id="PS50206"/>
    </source>
</evidence>
<protein>
    <submittedName>
        <fullName evidence="4">Rhodanese</fullName>
    </submittedName>
</protein>
<dbReference type="Pfam" id="PF00581">
    <property type="entry name" value="Rhodanese"/>
    <property type="match status" value="2"/>
</dbReference>
<evidence type="ECO:0000256" key="2">
    <source>
        <dbReference type="SAM" id="SignalP"/>
    </source>
</evidence>
<feature type="domain" description="Rhodanese" evidence="3">
    <location>
        <begin position="176"/>
        <end position="256"/>
    </location>
</feature>
<comment type="caution">
    <text evidence="4">The sequence shown here is derived from an EMBL/GenBank/DDBJ whole genome shotgun (WGS) entry which is preliminary data.</text>
</comment>